<evidence type="ECO:0000256" key="1">
    <source>
        <dbReference type="SAM" id="MobiDB-lite"/>
    </source>
</evidence>
<evidence type="ECO:0000313" key="3">
    <source>
        <dbReference type="EMBL" id="MBB4887297.1"/>
    </source>
</evidence>
<sequence length="87" mass="8690">MSGTETTVAPGAAPGAPAYHPRPPASGARKVFSSLMWAVLLPGLMILGAGIGQWVLWLGAVVMLTAVAVAACLIGGVWHRAGAATLA</sequence>
<feature type="compositionally biased region" description="Low complexity" evidence="1">
    <location>
        <begin position="9"/>
        <end position="19"/>
    </location>
</feature>
<evidence type="ECO:0000256" key="2">
    <source>
        <dbReference type="SAM" id="Phobius"/>
    </source>
</evidence>
<dbReference type="Proteomes" id="UP000556436">
    <property type="component" value="Unassembled WGS sequence"/>
</dbReference>
<comment type="caution">
    <text evidence="3">The sequence shown here is derived from an EMBL/GenBank/DDBJ whole genome shotgun (WGS) entry which is preliminary data.</text>
</comment>
<feature type="region of interest" description="Disordered" evidence="1">
    <location>
        <begin position="1"/>
        <end position="23"/>
    </location>
</feature>
<name>A0A7W7PF29_STRNE</name>
<reference evidence="3 4" key="1">
    <citation type="submission" date="2020-08" db="EMBL/GenBank/DDBJ databases">
        <title>Genomic Encyclopedia of Type Strains, Phase III (KMG-III): the genomes of soil and plant-associated and newly described type strains.</title>
        <authorList>
            <person name="Whitman W."/>
        </authorList>
    </citation>
    <scope>NUCLEOTIDE SEQUENCE [LARGE SCALE GENOMIC DNA]</scope>
    <source>
        <strain evidence="3 4">CECT 3265</strain>
    </source>
</reference>
<keyword evidence="2" id="KW-0812">Transmembrane</keyword>
<dbReference type="AlphaFoldDB" id="A0A7W7PF29"/>
<feature type="transmembrane region" description="Helical" evidence="2">
    <location>
        <begin position="31"/>
        <end position="51"/>
    </location>
</feature>
<keyword evidence="2" id="KW-0472">Membrane</keyword>
<organism evidence="3 4">
    <name type="scientific">Streptomyces netropsis</name>
    <name type="common">Streptoverticillium netropsis</name>
    <dbReference type="NCBI Taxonomy" id="55404"/>
    <lineage>
        <taxon>Bacteria</taxon>
        <taxon>Bacillati</taxon>
        <taxon>Actinomycetota</taxon>
        <taxon>Actinomycetes</taxon>
        <taxon>Kitasatosporales</taxon>
        <taxon>Streptomycetaceae</taxon>
        <taxon>Streptomyces</taxon>
    </lineage>
</organism>
<proteinExistence type="predicted"/>
<dbReference type="RefSeq" id="WP_229821978.1">
    <property type="nucleotide sequence ID" value="NZ_BMRW01000002.1"/>
</dbReference>
<protein>
    <submittedName>
        <fullName evidence="3">Uncharacterized protein</fullName>
    </submittedName>
</protein>
<evidence type="ECO:0000313" key="4">
    <source>
        <dbReference type="Proteomes" id="UP000556436"/>
    </source>
</evidence>
<dbReference type="EMBL" id="JACHJG010000006">
    <property type="protein sequence ID" value="MBB4887297.1"/>
    <property type="molecule type" value="Genomic_DNA"/>
</dbReference>
<gene>
    <name evidence="3" type="ORF">FHS38_003351</name>
</gene>
<keyword evidence="2" id="KW-1133">Transmembrane helix</keyword>
<keyword evidence="4" id="KW-1185">Reference proteome</keyword>
<accession>A0A7W7PF29</accession>
<feature type="transmembrane region" description="Helical" evidence="2">
    <location>
        <begin position="57"/>
        <end position="78"/>
    </location>
</feature>